<dbReference type="PANTHER" id="PTHR43272">
    <property type="entry name" value="LONG-CHAIN-FATTY-ACID--COA LIGASE"/>
    <property type="match status" value="1"/>
</dbReference>
<proteinExistence type="predicted"/>
<dbReference type="GO" id="GO:0016020">
    <property type="term" value="C:membrane"/>
    <property type="evidence" value="ECO:0007669"/>
    <property type="project" value="TreeGrafter"/>
</dbReference>
<dbReference type="Proteomes" id="UP000594342">
    <property type="component" value="Unassembled WGS sequence"/>
</dbReference>
<evidence type="ECO:0000256" key="3">
    <source>
        <dbReference type="ARBA" id="ARBA00023098"/>
    </source>
</evidence>
<sequence>MKTSTILYILILVALIVVVCYYLYYVRTDNCDEMQEIPHTLLYEQEKTIVDLFKDISKKYGRYPALKVKKNKRWDTISYSQYFNNSSSFAERLLYYVGPHPRVAILSFNRPEWFYSHMGAMMSGGVSIGVYPTASSDNCSFIVNHSHVDLLVVEDTKQLAKLSKVRMPTVKFILMLDDLDALDKYNNLKGIKENHKNDEINDEQEKIDIFMSVKQYNKDLEIIGYQSFVDQSIGSGTTNTIIEFGQAFQDDNATIIYTSGTTGDPKGVVITHKNIIESIKSALNAVVSRSNVNIYVQETYISYLPLNHVAAQMMDIYVPLASVGIVYFAEKDALKGSLKDTMKDVRPTVFIGVPRVWEKVYEKIKEKKEDPQKIINKLFVNKIIVQEMGLDRAKLCITAAAPISAEVKSFFKDLGIELCDVYGMSETTGPISMGVPGCSKGSGVPVMDVKIDKENGEILVKGGGVFKEYYKNPKATKEAFNSRGWFKTGDTGFVDRDGTLYVTGRIKDLIVTAGGENVSPIPIEEMLMSELNKESKLFDYAVVVGDKRKFLSVLLVPSKKYDQQNSTSKMIEDAINTVNKKAPNSTSTVKKYIVLAGESFEIGECLTPTLKIRRSAIDKKYKQKIDKLYEGGD</sequence>
<dbReference type="GO" id="GO:0004467">
    <property type="term" value="F:long-chain fatty acid-CoA ligase activity"/>
    <property type="evidence" value="ECO:0007669"/>
    <property type="project" value="TreeGrafter"/>
</dbReference>
<name>A0A5K0U8W0_9VIRU</name>
<dbReference type="PROSITE" id="PS00455">
    <property type="entry name" value="AMP_BINDING"/>
    <property type="match status" value="1"/>
</dbReference>
<comment type="caution">
    <text evidence="6">The sequence shown here is derived from an EMBL/GenBank/DDBJ whole genome shotgun (WGS) entry which is preliminary data.</text>
</comment>
<dbReference type="InterPro" id="IPR000873">
    <property type="entry name" value="AMP-dep_synth/lig_dom"/>
</dbReference>
<keyword evidence="2" id="KW-0276">Fatty acid metabolism</keyword>
<keyword evidence="1" id="KW-0436">Ligase</keyword>
<evidence type="ECO:0000256" key="2">
    <source>
        <dbReference type="ARBA" id="ARBA00022832"/>
    </source>
</evidence>
<dbReference type="PANTHER" id="PTHR43272:SF32">
    <property type="entry name" value="AMP-DEPENDENT SYNTHETASE_LIGASE DOMAIN-CONTAINING PROTEIN"/>
    <property type="match status" value="1"/>
</dbReference>
<dbReference type="EMBL" id="UPSH01000001">
    <property type="protein sequence ID" value="VBB17842.1"/>
    <property type="molecule type" value="Genomic_DNA"/>
</dbReference>
<feature type="domain" description="AMP-dependent synthetase/ligase" evidence="5">
    <location>
        <begin position="57"/>
        <end position="470"/>
    </location>
</feature>
<keyword evidence="4" id="KW-1133">Transmembrane helix</keyword>
<dbReference type="SUPFAM" id="SSF56801">
    <property type="entry name" value="Acetyl-CoA synthetase-like"/>
    <property type="match status" value="1"/>
</dbReference>
<evidence type="ECO:0000313" key="6">
    <source>
        <dbReference type="EMBL" id="VBB17842.1"/>
    </source>
</evidence>
<keyword evidence="7" id="KW-1185">Reference proteome</keyword>
<organism evidence="6 7">
    <name type="scientific">Yasminevirus sp. GU-2018</name>
    <dbReference type="NCBI Taxonomy" id="2420051"/>
    <lineage>
        <taxon>Viruses</taxon>
        <taxon>Varidnaviria</taxon>
        <taxon>Bamfordvirae</taxon>
        <taxon>Nucleocytoviricota</taxon>
        <taxon>Megaviricetes</taxon>
        <taxon>Imitervirales</taxon>
        <taxon>Mimiviridae</taxon>
        <taxon>Klosneuvirinae</taxon>
        <taxon>Yasminevirus</taxon>
        <taxon>Yasminevirus saudimassiliense</taxon>
    </lineage>
</organism>
<gene>
    <name evidence="6" type="ORF">YASMINEVIRUS_305</name>
</gene>
<dbReference type="InterPro" id="IPR020845">
    <property type="entry name" value="AMP-binding_CS"/>
</dbReference>
<evidence type="ECO:0000313" key="7">
    <source>
        <dbReference type="Proteomes" id="UP000594342"/>
    </source>
</evidence>
<dbReference type="Pfam" id="PF23562">
    <property type="entry name" value="AMP-binding_C_3"/>
    <property type="match status" value="1"/>
</dbReference>
<protein>
    <submittedName>
        <fullName evidence="6">AMP-binding enzyme</fullName>
    </submittedName>
</protein>
<dbReference type="InterPro" id="IPR042099">
    <property type="entry name" value="ANL_N_sf"/>
</dbReference>
<evidence type="ECO:0000256" key="1">
    <source>
        <dbReference type="ARBA" id="ARBA00022598"/>
    </source>
</evidence>
<evidence type="ECO:0000259" key="5">
    <source>
        <dbReference type="Pfam" id="PF00501"/>
    </source>
</evidence>
<reference evidence="6 7" key="1">
    <citation type="submission" date="2018-10" db="EMBL/GenBank/DDBJ databases">
        <authorList>
            <consortium name="IHU Genomes"/>
        </authorList>
    </citation>
    <scope>NUCLEOTIDE SEQUENCE [LARGE SCALE GENOMIC DNA]</scope>
    <source>
        <strain evidence="6 7">A1</strain>
    </source>
</reference>
<dbReference type="Gene3D" id="3.40.50.12780">
    <property type="entry name" value="N-terminal domain of ligase-like"/>
    <property type="match status" value="1"/>
</dbReference>
<keyword evidence="3" id="KW-0443">Lipid metabolism</keyword>
<keyword evidence="4" id="KW-0812">Transmembrane</keyword>
<accession>A0A5K0U8W0</accession>
<keyword evidence="4" id="KW-0472">Membrane</keyword>
<dbReference type="Pfam" id="PF00501">
    <property type="entry name" value="AMP-binding"/>
    <property type="match status" value="1"/>
</dbReference>
<feature type="transmembrane region" description="Helical" evidence="4">
    <location>
        <begin position="7"/>
        <end position="25"/>
    </location>
</feature>
<evidence type="ECO:0000256" key="4">
    <source>
        <dbReference type="SAM" id="Phobius"/>
    </source>
</evidence>